<name>A0A1B9G7E7_9TREE</name>
<dbReference type="Proteomes" id="UP000092730">
    <property type="component" value="Chromosome 1"/>
</dbReference>
<keyword evidence="2" id="KW-0472">Membrane</keyword>
<keyword evidence="2" id="KW-1133">Transmembrane helix</keyword>
<feature type="compositionally biased region" description="Low complexity" evidence="1">
    <location>
        <begin position="145"/>
        <end position="174"/>
    </location>
</feature>
<dbReference type="EMBL" id="KI894020">
    <property type="protein sequence ID" value="OCF26948.1"/>
    <property type="molecule type" value="Genomic_DNA"/>
</dbReference>
<dbReference type="GeneID" id="30209038"/>
<feature type="compositionally biased region" description="Polar residues" evidence="1">
    <location>
        <begin position="49"/>
        <end position="58"/>
    </location>
</feature>
<feature type="region of interest" description="Disordered" evidence="1">
    <location>
        <begin position="609"/>
        <end position="632"/>
    </location>
</feature>
<feature type="region of interest" description="Disordered" evidence="1">
    <location>
        <begin position="49"/>
        <end position="187"/>
    </location>
</feature>
<feature type="region of interest" description="Disordered" evidence="1">
    <location>
        <begin position="483"/>
        <end position="510"/>
    </location>
</feature>
<evidence type="ECO:0000256" key="2">
    <source>
        <dbReference type="SAM" id="Phobius"/>
    </source>
</evidence>
<keyword evidence="2" id="KW-0812">Transmembrane</keyword>
<keyword evidence="5" id="KW-1185">Reference proteome</keyword>
<feature type="compositionally biased region" description="Basic and acidic residues" evidence="1">
    <location>
        <begin position="611"/>
        <end position="622"/>
    </location>
</feature>
<proteinExistence type="predicted"/>
<feature type="transmembrane region" description="Helical" evidence="2">
    <location>
        <begin position="305"/>
        <end position="328"/>
    </location>
</feature>
<dbReference type="AlphaFoldDB" id="A0A1B9G7E7"/>
<feature type="region of interest" description="Disordered" evidence="1">
    <location>
        <begin position="254"/>
        <end position="301"/>
    </location>
</feature>
<organism evidence="3">
    <name type="scientific">Kwoniella bestiolae CBS 10118</name>
    <dbReference type="NCBI Taxonomy" id="1296100"/>
    <lineage>
        <taxon>Eukaryota</taxon>
        <taxon>Fungi</taxon>
        <taxon>Dikarya</taxon>
        <taxon>Basidiomycota</taxon>
        <taxon>Agaricomycotina</taxon>
        <taxon>Tremellomycetes</taxon>
        <taxon>Tremellales</taxon>
        <taxon>Cryptococcaceae</taxon>
        <taxon>Kwoniella</taxon>
    </lineage>
</organism>
<gene>
    <name evidence="3" type="ORF">I302_04639</name>
    <name evidence="4" type="ORF">I302_101265</name>
</gene>
<feature type="compositionally biased region" description="Polar residues" evidence="1">
    <location>
        <begin position="288"/>
        <end position="299"/>
    </location>
</feature>
<dbReference type="KEGG" id="kbi:30209038"/>
<sequence length="632" mass="68060">MSNLEDILNTTPSEDGLIAPTSSVLDTHSSALPTTPLTGAINPTIAQEATSTDTETLKSTSSQDGVTSSSTVTTASQVGTLTTLEETSTESIETTSIRPTELTTATEHTTTATASSTSTSSTSEITNRQSSSHTTAETSTERRTTFSSTSSLVSTRTSESYSQSSSTIATSSISPIPPPVPFTSTSEQTITSYTSTYSTAYETPESSTSESYGTVERSQLALAHLEVESSSGAEPETSAVTFSSSSQVISIASSKSSGSIDHPLDPTASDGDQASETGGPSATLGADSAQSNSNPDTNSGEGGKLSSVAIVGIVGGVLVGLILLYLAWYQWRKRKAREAMFSDDDTINEKFSPMHHNRITGSSFGAADPITPYHHRQRGNLTDDDEDWYDPSVVEQFVEYPYDNNGRRETQYMVTSSNPHFNGTHTEHQNRNQNPFEDNLFYPTNTSLPISDGRTTFIYNDEYEGEMNASLAEDMSPELLRRNASQRSEGETQGGNPFVPPIPTSRLGRNETVKTVRTIPAVPSDVDGISLYESFTGDQTRPQSEYTEPPTSNLLPWINKGNTPQQPEEPIPSIPQTQAQTQIPKNMIPHASTNLQQELRQPPRAMMNRMPDVEAPKGHGGELAEIPIPSFR</sequence>
<reference evidence="4" key="2">
    <citation type="submission" date="2013-07" db="EMBL/GenBank/DDBJ databases">
        <authorList>
            <consortium name="The Broad Institute Genome Sequencing Platform"/>
            <person name="Cuomo C."/>
            <person name="Litvintseva A."/>
            <person name="Chen Y."/>
            <person name="Heitman J."/>
            <person name="Sun S."/>
            <person name="Springer D."/>
            <person name="Dromer F."/>
            <person name="Young S.K."/>
            <person name="Zeng Q."/>
            <person name="Gargeya S."/>
            <person name="Fitzgerald M."/>
            <person name="Abouelleil A."/>
            <person name="Alvarado L."/>
            <person name="Berlin A.M."/>
            <person name="Chapman S.B."/>
            <person name="Dewar J."/>
            <person name="Goldberg J."/>
            <person name="Griggs A."/>
            <person name="Gujja S."/>
            <person name="Hansen M."/>
            <person name="Howarth C."/>
            <person name="Imamovic A."/>
            <person name="Larimer J."/>
            <person name="McCowan C."/>
            <person name="Murphy C."/>
            <person name="Pearson M."/>
            <person name="Priest M."/>
            <person name="Roberts A."/>
            <person name="Saif S."/>
            <person name="Shea T."/>
            <person name="Sykes S."/>
            <person name="Wortman J."/>
            <person name="Nusbaum C."/>
            <person name="Birren B."/>
        </authorList>
    </citation>
    <scope>NUCLEOTIDE SEQUENCE</scope>
    <source>
        <strain evidence="4">CBS 10118</strain>
    </source>
</reference>
<feature type="compositionally biased region" description="Low complexity" evidence="1">
    <location>
        <begin position="59"/>
        <end position="138"/>
    </location>
</feature>
<evidence type="ECO:0000313" key="5">
    <source>
        <dbReference type="Proteomes" id="UP000092730"/>
    </source>
</evidence>
<evidence type="ECO:0000256" key="1">
    <source>
        <dbReference type="SAM" id="MobiDB-lite"/>
    </source>
</evidence>
<feature type="compositionally biased region" description="Polar residues" evidence="1">
    <location>
        <begin position="1"/>
        <end position="13"/>
    </location>
</feature>
<dbReference type="RefSeq" id="XP_019048018.1">
    <property type="nucleotide sequence ID" value="XM_019191270.1"/>
</dbReference>
<accession>A0A1B9G7E7</accession>
<feature type="compositionally biased region" description="Polar residues" evidence="1">
    <location>
        <begin position="270"/>
        <end position="280"/>
    </location>
</feature>
<feature type="region of interest" description="Disordered" evidence="1">
    <location>
        <begin position="1"/>
        <end position="21"/>
    </location>
</feature>
<dbReference type="EMBL" id="CP144541">
    <property type="protein sequence ID" value="WVW79298.1"/>
    <property type="molecule type" value="Genomic_DNA"/>
</dbReference>
<dbReference type="VEuPathDB" id="FungiDB:I302_04639"/>
<reference evidence="4" key="4">
    <citation type="submission" date="2024-02" db="EMBL/GenBank/DDBJ databases">
        <title>Comparative genomics of Cryptococcus and Kwoniella reveals pathogenesis evolution and contrasting modes of karyotype evolution via chromosome fusion or intercentromeric recombination.</title>
        <authorList>
            <person name="Coelho M.A."/>
            <person name="David-Palma M."/>
            <person name="Shea T."/>
            <person name="Bowers K."/>
            <person name="McGinley-Smith S."/>
            <person name="Mohammad A.W."/>
            <person name="Gnirke A."/>
            <person name="Yurkov A.M."/>
            <person name="Nowrousian M."/>
            <person name="Sun S."/>
            <person name="Cuomo C.A."/>
            <person name="Heitman J."/>
        </authorList>
    </citation>
    <scope>NUCLEOTIDE SEQUENCE</scope>
    <source>
        <strain evidence="4">CBS 10118</strain>
    </source>
</reference>
<dbReference type="STRING" id="1296100.A0A1B9G7E7"/>
<dbReference type="OrthoDB" id="2576229at2759"/>
<reference evidence="3" key="1">
    <citation type="submission" date="2013-07" db="EMBL/GenBank/DDBJ databases">
        <title>The Genome Sequence of Cryptococcus bestiolae CBS10118.</title>
        <authorList>
            <consortium name="The Broad Institute Genome Sequencing Platform"/>
            <person name="Cuomo C."/>
            <person name="Litvintseva A."/>
            <person name="Chen Y."/>
            <person name="Heitman J."/>
            <person name="Sun S."/>
            <person name="Springer D."/>
            <person name="Dromer F."/>
            <person name="Young S.K."/>
            <person name="Zeng Q."/>
            <person name="Gargeya S."/>
            <person name="Fitzgerald M."/>
            <person name="Abouelleil A."/>
            <person name="Alvarado L."/>
            <person name="Berlin A.M."/>
            <person name="Chapman S.B."/>
            <person name="Dewar J."/>
            <person name="Goldberg J."/>
            <person name="Griggs A."/>
            <person name="Gujja S."/>
            <person name="Hansen M."/>
            <person name="Howarth C."/>
            <person name="Imamovic A."/>
            <person name="Larimer J."/>
            <person name="McCowan C."/>
            <person name="Murphy C."/>
            <person name="Pearson M."/>
            <person name="Priest M."/>
            <person name="Roberts A."/>
            <person name="Saif S."/>
            <person name="Shea T."/>
            <person name="Sykes S."/>
            <person name="Wortman J."/>
            <person name="Nusbaum C."/>
            <person name="Birren B."/>
        </authorList>
    </citation>
    <scope>NUCLEOTIDE SEQUENCE [LARGE SCALE GENOMIC DNA]</scope>
    <source>
        <strain evidence="3">CBS 10118</strain>
    </source>
</reference>
<protein>
    <submittedName>
        <fullName evidence="3">Uncharacterized protein</fullName>
    </submittedName>
</protein>
<evidence type="ECO:0000313" key="3">
    <source>
        <dbReference type="EMBL" id="OCF26948.1"/>
    </source>
</evidence>
<evidence type="ECO:0000313" key="4">
    <source>
        <dbReference type="EMBL" id="WVW79298.1"/>
    </source>
</evidence>
<reference evidence="3" key="3">
    <citation type="submission" date="2014-01" db="EMBL/GenBank/DDBJ databases">
        <title>Evolution of pathogenesis and genome organization in the Tremellales.</title>
        <authorList>
            <person name="Cuomo C."/>
            <person name="Litvintseva A."/>
            <person name="Heitman J."/>
            <person name="Chen Y."/>
            <person name="Sun S."/>
            <person name="Springer D."/>
            <person name="Dromer F."/>
            <person name="Young S."/>
            <person name="Zeng Q."/>
            <person name="Chapman S."/>
            <person name="Gujja S."/>
            <person name="Saif S."/>
            <person name="Birren B."/>
        </authorList>
    </citation>
    <scope>NUCLEOTIDE SEQUENCE</scope>
    <source>
        <strain evidence="3">CBS 10118</strain>
    </source>
</reference>